<evidence type="ECO:0000256" key="1">
    <source>
        <dbReference type="PIRNR" id="PIRNR012702"/>
    </source>
</evidence>
<dbReference type="GO" id="GO:0006508">
    <property type="term" value="P:proteolysis"/>
    <property type="evidence" value="ECO:0007669"/>
    <property type="project" value="UniProtKB-KW"/>
</dbReference>
<keyword evidence="1" id="KW-0479">Metal-binding</keyword>
<dbReference type="KEGG" id="smag:AN936_18085"/>
<keyword evidence="1" id="KW-0645">Protease</keyword>
<accession>A0A0N9V1K1</accession>
<feature type="domain" description="Microcystin LR degradation protein MlrC C-terminal" evidence="2">
    <location>
        <begin position="306"/>
        <end position="480"/>
    </location>
</feature>
<name>A0A0N9V1K1_SPHMC</name>
<evidence type="ECO:0000259" key="2">
    <source>
        <dbReference type="Pfam" id="PF07171"/>
    </source>
</evidence>
<dbReference type="InterPro" id="IPR009197">
    <property type="entry name" value="MlrC"/>
</dbReference>
<keyword evidence="1" id="KW-0378">Hydrolase</keyword>
<evidence type="ECO:0000259" key="3">
    <source>
        <dbReference type="Pfam" id="PF07364"/>
    </source>
</evidence>
<dbReference type="InterPro" id="IPR015995">
    <property type="entry name" value="MlrC_N"/>
</dbReference>
<dbReference type="InterPro" id="IPR010799">
    <property type="entry name" value="MlrC_C"/>
</dbReference>
<keyword evidence="1" id="KW-0482">Metalloprotease</keyword>
<dbReference type="Proteomes" id="UP000058074">
    <property type="component" value="Chromosome"/>
</dbReference>
<dbReference type="OrthoDB" id="9782658at2"/>
<dbReference type="Pfam" id="PF07364">
    <property type="entry name" value="DUF1485"/>
    <property type="match status" value="1"/>
</dbReference>
<proteinExistence type="inferred from homology"/>
<evidence type="ECO:0000313" key="4">
    <source>
        <dbReference type="EMBL" id="ALH82193.1"/>
    </source>
</evidence>
<comment type="similarity">
    <text evidence="1">Belongs to the peptidase M81 family.</text>
</comment>
<protein>
    <recommendedName>
        <fullName evidence="1">Microcystinase C</fullName>
        <shortName evidence="1">MlrC</shortName>
    </recommendedName>
</protein>
<comment type="cofactor">
    <cofactor evidence="1">
        <name>Zn(2+)</name>
        <dbReference type="ChEBI" id="CHEBI:29105"/>
    </cofactor>
    <text evidence="1">Binds 1 zinc ion per subunit.</text>
</comment>
<dbReference type="PIRSF" id="PIRSF012702">
    <property type="entry name" value="UCP012702"/>
    <property type="match status" value="1"/>
</dbReference>
<dbReference type="RefSeq" id="WP_054589289.1">
    <property type="nucleotide sequence ID" value="NZ_CP012700.1"/>
</dbReference>
<evidence type="ECO:0000313" key="5">
    <source>
        <dbReference type="Proteomes" id="UP000058074"/>
    </source>
</evidence>
<comment type="function">
    <text evidence="1">Involved in peptidolytic degradation of cyclic heptapeptide hepatotoxin microcystin (MC).</text>
</comment>
<dbReference type="GO" id="GO:0008237">
    <property type="term" value="F:metallopeptidase activity"/>
    <property type="evidence" value="ECO:0007669"/>
    <property type="project" value="UniProtKB-KW"/>
</dbReference>
<dbReference type="EMBL" id="CP012700">
    <property type="protein sequence ID" value="ALH82193.1"/>
    <property type="molecule type" value="Genomic_DNA"/>
</dbReference>
<dbReference type="GO" id="GO:0046872">
    <property type="term" value="F:metal ion binding"/>
    <property type="evidence" value="ECO:0007669"/>
    <property type="project" value="UniProtKB-KW"/>
</dbReference>
<dbReference type="Pfam" id="PF07171">
    <property type="entry name" value="MlrC_C"/>
    <property type="match status" value="1"/>
</dbReference>
<dbReference type="AlphaFoldDB" id="A0A0N9V1K1"/>
<organism evidence="4 5">
    <name type="scientific">Sphingopyxis macrogoltabida</name>
    <name type="common">Sphingomonas macrogoltabidus</name>
    <dbReference type="NCBI Taxonomy" id="33050"/>
    <lineage>
        <taxon>Bacteria</taxon>
        <taxon>Pseudomonadati</taxon>
        <taxon>Pseudomonadota</taxon>
        <taxon>Alphaproteobacteria</taxon>
        <taxon>Sphingomonadales</taxon>
        <taxon>Sphingomonadaceae</taxon>
        <taxon>Sphingopyxis</taxon>
    </lineage>
</organism>
<gene>
    <name evidence="4" type="ORF">AN936_18085</name>
</gene>
<feature type="domain" description="Microcystin LR degradation protein MlrC N-terminal" evidence="3">
    <location>
        <begin position="9"/>
        <end position="295"/>
    </location>
</feature>
<dbReference type="PATRIC" id="fig|33050.5.peg.3752"/>
<reference evidence="4 5" key="1">
    <citation type="journal article" date="2015" name="Genome Announc.">
        <title>Complete Genome Sequence of Polypropylene Glycol- and Polyethylene Glycol-Degrading Sphingopyxis macrogoltabida Strain EY-1.</title>
        <authorList>
            <person name="Ohtsubo Y."/>
            <person name="Nagata Y."/>
            <person name="Numata M."/>
            <person name="Tsuchikane K."/>
            <person name="Hosoyama A."/>
            <person name="Yamazoe A."/>
            <person name="Tsuda M."/>
            <person name="Fujita N."/>
            <person name="Kawai F."/>
        </authorList>
    </citation>
    <scope>NUCLEOTIDE SEQUENCE [LARGE SCALE GENOMIC DNA]</scope>
    <source>
        <strain evidence="4 5">EY-1</strain>
    </source>
</reference>
<sequence length="508" mass="53670">MTDESRPLRIFVAGLMHETNGFSPIPTSIGSFEADLAYIPPSDNMRELALNFAGYGDAVRAVRDAGNEPIEGPCFWAQPSGPISAAVYAKLKHIVLDALSEAGPIDAVLLVLHGAMIAEGFPDCEADLLEAVREAAGREMPVGGLLDLHGNVSEAMVKSGALLVGVKEYPHVDYPERARELHDMLVELAGGACMTMTLRTIPWLSLQGTVEQPMRGFVDRMIEAESADGIRSVTLMHGFPWADWAHAGASVLVVSQGANAEAASALAEDLADAFVPIADGAPTERLSIADAIDTALSARGKGPVVIADSSDNPGGGAACDSTFLLRELIERGCGNAAVGMIWDPQAAQIAADAGVGTKLRLRIGGKVSAMSGDPVDLECEVLAVRDDVKQRMFSAEPNVPIGLSAALRAGGIKIVVNSIRQQVFDPDCFLQMGVELVSKQLVVVKSSQHFRALFDPIAQTTLYCDAPGSLSLDFAKLPYQSVKLARSRAGFVSAEPVIRVQQAIAAPH</sequence>